<evidence type="ECO:0000256" key="1">
    <source>
        <dbReference type="ARBA" id="ARBA00004127"/>
    </source>
</evidence>
<dbReference type="InterPro" id="IPR001750">
    <property type="entry name" value="ND/Mrp_TM"/>
</dbReference>
<comment type="subcellular location">
    <subcellularLocation>
        <location evidence="1">Endomembrane system</location>
        <topology evidence="1">Multi-pass membrane protein</topology>
    </subcellularLocation>
    <subcellularLocation>
        <location evidence="5">Membrane</location>
        <topology evidence="5">Multi-pass membrane protein</topology>
    </subcellularLocation>
</comment>
<evidence type="ECO:0000256" key="3">
    <source>
        <dbReference type="ARBA" id="ARBA00022989"/>
    </source>
</evidence>
<gene>
    <name evidence="8" type="ORF">ENT66_08995</name>
</gene>
<dbReference type="GO" id="GO:0012505">
    <property type="term" value="C:endomembrane system"/>
    <property type="evidence" value="ECO:0007669"/>
    <property type="project" value="UniProtKB-SubCell"/>
</dbReference>
<feature type="domain" description="NADH:quinone oxidoreductase/Mrp antiporter transmembrane" evidence="7">
    <location>
        <begin position="1"/>
        <end position="59"/>
    </location>
</feature>
<accession>A0A7C4NT47</accession>
<dbReference type="GO" id="GO:0016020">
    <property type="term" value="C:membrane"/>
    <property type="evidence" value="ECO:0007669"/>
    <property type="project" value="UniProtKB-SubCell"/>
</dbReference>
<dbReference type="PANTHER" id="PTHR22773">
    <property type="entry name" value="NADH DEHYDROGENASE"/>
    <property type="match status" value="1"/>
</dbReference>
<evidence type="ECO:0000259" key="7">
    <source>
        <dbReference type="Pfam" id="PF00361"/>
    </source>
</evidence>
<evidence type="ECO:0000256" key="2">
    <source>
        <dbReference type="ARBA" id="ARBA00022692"/>
    </source>
</evidence>
<evidence type="ECO:0000256" key="4">
    <source>
        <dbReference type="ARBA" id="ARBA00023136"/>
    </source>
</evidence>
<evidence type="ECO:0000313" key="8">
    <source>
        <dbReference type="EMBL" id="HGQ86380.1"/>
    </source>
</evidence>
<keyword evidence="2 5" id="KW-0812">Transmembrane</keyword>
<dbReference type="Pfam" id="PF00361">
    <property type="entry name" value="Proton_antipo_M"/>
    <property type="match status" value="1"/>
</dbReference>
<sequence length="128" mass="15018">MASLCEKTPFISLLLLVFMFSLAGIPPTAGFIAKFYIFMSLIKAKYVWVALIAILFAVIGAYPYLRVLKVVYMDKQEFEFKFKYDFTFLIPVCITVFLIIIIGIYPKPWTDIIYKTMYFYITSLFYPY</sequence>
<name>A0A7C4NT47_9BACT</name>
<feature type="transmembrane region" description="Helical" evidence="6">
    <location>
        <begin position="86"/>
        <end position="105"/>
    </location>
</feature>
<dbReference type="AlphaFoldDB" id="A0A7C4NT47"/>
<comment type="caution">
    <text evidence="8">The sequence shown here is derived from an EMBL/GenBank/DDBJ whole genome shotgun (WGS) entry which is preliminary data.</text>
</comment>
<protein>
    <recommendedName>
        <fullName evidence="7">NADH:quinone oxidoreductase/Mrp antiporter transmembrane domain-containing protein</fullName>
    </recommendedName>
</protein>
<dbReference type="EMBL" id="DSZN01000141">
    <property type="protein sequence ID" value="HGQ86380.1"/>
    <property type="molecule type" value="Genomic_DNA"/>
</dbReference>
<keyword evidence="3 6" id="KW-1133">Transmembrane helix</keyword>
<reference evidence="8" key="1">
    <citation type="journal article" date="2020" name="mSystems">
        <title>Genome- and Community-Level Interaction Insights into Carbon Utilization and Element Cycling Functions of Hydrothermarchaeota in Hydrothermal Sediment.</title>
        <authorList>
            <person name="Zhou Z."/>
            <person name="Liu Y."/>
            <person name="Xu W."/>
            <person name="Pan J."/>
            <person name="Luo Z.H."/>
            <person name="Li M."/>
        </authorList>
    </citation>
    <scope>NUCLEOTIDE SEQUENCE [LARGE SCALE GENOMIC DNA]</scope>
    <source>
        <strain evidence="8">SpSt-6</strain>
    </source>
</reference>
<feature type="transmembrane region" description="Helical" evidence="6">
    <location>
        <begin position="46"/>
        <end position="65"/>
    </location>
</feature>
<evidence type="ECO:0000256" key="6">
    <source>
        <dbReference type="SAM" id="Phobius"/>
    </source>
</evidence>
<proteinExistence type="predicted"/>
<keyword evidence="4 6" id="KW-0472">Membrane</keyword>
<organism evidence="8">
    <name type="scientific">Thermodesulfobacterium geofontis</name>
    <dbReference type="NCBI Taxonomy" id="1295609"/>
    <lineage>
        <taxon>Bacteria</taxon>
        <taxon>Pseudomonadati</taxon>
        <taxon>Thermodesulfobacteriota</taxon>
        <taxon>Thermodesulfobacteria</taxon>
        <taxon>Thermodesulfobacteriales</taxon>
        <taxon>Thermodesulfobacteriaceae</taxon>
        <taxon>Thermodesulfobacterium</taxon>
    </lineage>
</organism>
<evidence type="ECO:0000256" key="5">
    <source>
        <dbReference type="RuleBase" id="RU000320"/>
    </source>
</evidence>